<name>A0A914E3Z0_9BILA</name>
<reference evidence="2" key="1">
    <citation type="submission" date="2022-11" db="UniProtKB">
        <authorList>
            <consortium name="WormBaseParasite"/>
        </authorList>
    </citation>
    <scope>IDENTIFICATION</scope>
</reference>
<dbReference type="PANTHER" id="PTHR21636:SF2">
    <property type="entry name" value="PROTEIN DOK-7"/>
    <property type="match status" value="1"/>
</dbReference>
<organism evidence="1 2">
    <name type="scientific">Acrobeloides nanus</name>
    <dbReference type="NCBI Taxonomy" id="290746"/>
    <lineage>
        <taxon>Eukaryota</taxon>
        <taxon>Metazoa</taxon>
        <taxon>Ecdysozoa</taxon>
        <taxon>Nematoda</taxon>
        <taxon>Chromadorea</taxon>
        <taxon>Rhabditida</taxon>
        <taxon>Tylenchina</taxon>
        <taxon>Cephalobomorpha</taxon>
        <taxon>Cephaloboidea</taxon>
        <taxon>Cephalobidae</taxon>
        <taxon>Acrobeloides</taxon>
    </lineage>
</organism>
<accession>A0A914E3Z0</accession>
<dbReference type="Proteomes" id="UP000887540">
    <property type="component" value="Unplaced"/>
</dbReference>
<proteinExistence type="predicted"/>
<dbReference type="PANTHER" id="PTHR21636">
    <property type="entry name" value="PROTEIN DOK-7"/>
    <property type="match status" value="1"/>
</dbReference>
<sequence length="767" mass="87589">MKLRTLIEPSEQVLIFEDGIRIESYLRIWHNNRWYLRYAVCERRTQSQPAVFVVYRNEDHYQKRHHADIILLNNYIGYEYGFKIKQTDRTLAIILKDFVLALSFRHVKNMVFWKEWFKDVCGRSAIFYMAIKGIPNNVKILLNTATIRLHLVRDAFLFVQGSPPKPLLYISLKDLLEVECVDDTLTFKTRAILSHRDQYFWFVSDQVPELKDRLKRLLESKQFQKCKTDNLIKPPAAQTMPLPRKFNFEGIQKEKEYVNTFPRTFDVKQLEYANVEVIQNVQPRTSNGNMHTVCREVQNDLTKKSPSMPSFKLFVDAAKKESKLKAKGASGKISTTAFQDTRYQNWVKATRFVKALRKKSQMQVSKSTEVLSNPDPTFEYPKTREKKDFMLTNSQDSETRNAIFPMLDCSPASFMDPVSCQQNVPSGLVKMTSNNRFNMSSLGSFLAKKLRTSMKGSYSRYDGERSTPDFQDEDVETSSKFGAIDCAIKRGQERLRRSDRRNSGFPLRPISRTGTIISDTSSLDTSEIVSTPLAQSQNQNTMPAMYAIEERSSINSSATLAKESPSTVVNSTISISGADTTQSSKGSIMDHENDFEVHMADSTLSLPAQNYALPSPSLSMQSSISVQSEFGPNGTAFSRNGSHRRSKQKQMERFFHLVDIPPELPPRKYTAPANSYIHDVTKHGEHSKSKPSLEYLQWSSCDSENQQSDMTSSSPKKIGFVSESVNYVDISTQSFSNLHQTKHADTVKMNYLSSPMVKSNSMFTLDR</sequence>
<dbReference type="InterPro" id="IPR037746">
    <property type="entry name" value="Dok-7"/>
</dbReference>
<dbReference type="GO" id="GO:0019901">
    <property type="term" value="F:protein kinase binding"/>
    <property type="evidence" value="ECO:0007669"/>
    <property type="project" value="InterPro"/>
</dbReference>
<dbReference type="InterPro" id="IPR011993">
    <property type="entry name" value="PH-like_dom_sf"/>
</dbReference>
<keyword evidence="1" id="KW-1185">Reference proteome</keyword>
<dbReference type="AlphaFoldDB" id="A0A914E3Z0"/>
<evidence type="ECO:0000313" key="2">
    <source>
        <dbReference type="WBParaSite" id="ACRNAN_scaffold5385.g11079.t1"/>
    </source>
</evidence>
<dbReference type="WBParaSite" id="ACRNAN_scaffold5385.g11079.t1">
    <property type="protein sequence ID" value="ACRNAN_scaffold5385.g11079.t1"/>
    <property type="gene ID" value="ACRNAN_scaffold5385.g11079"/>
</dbReference>
<evidence type="ECO:0000313" key="1">
    <source>
        <dbReference type="Proteomes" id="UP000887540"/>
    </source>
</evidence>
<dbReference type="GO" id="GO:0007528">
    <property type="term" value="P:neuromuscular junction development"/>
    <property type="evidence" value="ECO:0007669"/>
    <property type="project" value="TreeGrafter"/>
</dbReference>
<dbReference type="Gene3D" id="2.30.29.30">
    <property type="entry name" value="Pleckstrin-homology domain (PH domain)/Phosphotyrosine-binding domain (PTB)"/>
    <property type="match status" value="1"/>
</dbReference>
<protein>
    <submittedName>
        <fullName evidence="2">Uncharacterized protein</fullName>
    </submittedName>
</protein>